<sequence length="269" mass="29944">MKTRKSKNKFFVIKIILLTLVLMVCMGGVVASGVLMASKGFSAVYVVVALVSIGLGYWVVQRMIALNSTWMSEMISEIRSGQVASFETWEVDQSTWASFIRGREQEVKKDLVGMMIMSTLIAGGVFAYMLQDQFSNMVELVLASSGLGVVFGALISVLMHLGNRQQLKKMKASDHGQLYFTEEAILVNDLLIYFNQMGAFLKQVTIEKGDELPAYLHILTETRAGKRSNERLHVLPVPPNKADSAAAIHIYYQSRLAPDRVLEIDDVLE</sequence>
<protein>
    <submittedName>
        <fullName evidence="2">Uncharacterized protein</fullName>
    </submittedName>
</protein>
<gene>
    <name evidence="2" type="ORF">N7E81_06575</name>
</gene>
<feature type="transmembrane region" description="Helical" evidence="1">
    <location>
        <begin position="42"/>
        <end position="60"/>
    </location>
</feature>
<evidence type="ECO:0000313" key="2">
    <source>
        <dbReference type="EMBL" id="UXX80763.1"/>
    </source>
</evidence>
<dbReference type="EMBL" id="CP106735">
    <property type="protein sequence ID" value="UXX80763.1"/>
    <property type="molecule type" value="Genomic_DNA"/>
</dbReference>
<keyword evidence="1" id="KW-1133">Transmembrane helix</keyword>
<dbReference type="Proteomes" id="UP001062165">
    <property type="component" value="Chromosome"/>
</dbReference>
<keyword evidence="3" id="KW-1185">Reference proteome</keyword>
<dbReference type="RefSeq" id="WP_263052492.1">
    <property type="nucleotide sequence ID" value="NZ_CP106735.1"/>
</dbReference>
<evidence type="ECO:0000256" key="1">
    <source>
        <dbReference type="SAM" id="Phobius"/>
    </source>
</evidence>
<organism evidence="2 3">
    <name type="scientific">Reichenbachiella carrageenanivorans</name>
    <dbReference type="NCBI Taxonomy" id="2979869"/>
    <lineage>
        <taxon>Bacteria</taxon>
        <taxon>Pseudomonadati</taxon>
        <taxon>Bacteroidota</taxon>
        <taxon>Cytophagia</taxon>
        <taxon>Cytophagales</taxon>
        <taxon>Reichenbachiellaceae</taxon>
        <taxon>Reichenbachiella</taxon>
    </lineage>
</organism>
<feature type="transmembrane region" description="Helical" evidence="1">
    <location>
        <begin position="111"/>
        <end position="130"/>
    </location>
</feature>
<keyword evidence="1" id="KW-0472">Membrane</keyword>
<accession>A0ABY6D6I9</accession>
<feature type="transmembrane region" description="Helical" evidence="1">
    <location>
        <begin position="142"/>
        <end position="161"/>
    </location>
</feature>
<keyword evidence="1" id="KW-0812">Transmembrane</keyword>
<reference evidence="2" key="1">
    <citation type="submission" date="2022-10" db="EMBL/GenBank/DDBJ databases">
        <title>Comparative genomics and taxonomic characterization of three novel marine species of genus Reichenbachiella exhibiting antioxidant and polysaccharide degradation activities.</title>
        <authorList>
            <person name="Muhammad N."/>
            <person name="Lee Y.-J."/>
            <person name="Ko J."/>
            <person name="Kim S.-G."/>
        </authorList>
    </citation>
    <scope>NUCLEOTIDE SEQUENCE</scope>
    <source>
        <strain evidence="2">Wsw4-B4</strain>
    </source>
</reference>
<name>A0ABY6D6I9_9BACT</name>
<evidence type="ECO:0000313" key="3">
    <source>
        <dbReference type="Proteomes" id="UP001062165"/>
    </source>
</evidence>
<proteinExistence type="predicted"/>
<feature type="transmembrane region" description="Helical" evidence="1">
    <location>
        <begin position="12"/>
        <end position="36"/>
    </location>
</feature>